<accession>A0ABS8VKY6</accession>
<protein>
    <submittedName>
        <fullName evidence="2">Uncharacterized protein</fullName>
    </submittedName>
</protein>
<feature type="non-terminal residue" evidence="2">
    <location>
        <position position="60"/>
    </location>
</feature>
<sequence>MPAMNRAKGIEDRTPPPSYVPSNTLERQFKKLGFHHHTSYLAQTSINGPSLHESHVMKLA</sequence>
<evidence type="ECO:0000313" key="3">
    <source>
        <dbReference type="Proteomes" id="UP000823775"/>
    </source>
</evidence>
<keyword evidence="3" id="KW-1185">Reference proteome</keyword>
<evidence type="ECO:0000313" key="2">
    <source>
        <dbReference type="EMBL" id="MCD9646629.1"/>
    </source>
</evidence>
<dbReference type="EMBL" id="JACEIK010004872">
    <property type="protein sequence ID" value="MCD9646629.1"/>
    <property type="molecule type" value="Genomic_DNA"/>
</dbReference>
<feature type="region of interest" description="Disordered" evidence="1">
    <location>
        <begin position="1"/>
        <end position="23"/>
    </location>
</feature>
<name>A0ABS8VKY6_DATST</name>
<organism evidence="2 3">
    <name type="scientific">Datura stramonium</name>
    <name type="common">Jimsonweed</name>
    <name type="synonym">Common thornapple</name>
    <dbReference type="NCBI Taxonomy" id="4076"/>
    <lineage>
        <taxon>Eukaryota</taxon>
        <taxon>Viridiplantae</taxon>
        <taxon>Streptophyta</taxon>
        <taxon>Embryophyta</taxon>
        <taxon>Tracheophyta</taxon>
        <taxon>Spermatophyta</taxon>
        <taxon>Magnoliopsida</taxon>
        <taxon>eudicotyledons</taxon>
        <taxon>Gunneridae</taxon>
        <taxon>Pentapetalae</taxon>
        <taxon>asterids</taxon>
        <taxon>lamiids</taxon>
        <taxon>Solanales</taxon>
        <taxon>Solanaceae</taxon>
        <taxon>Solanoideae</taxon>
        <taxon>Datureae</taxon>
        <taxon>Datura</taxon>
    </lineage>
</organism>
<dbReference type="Proteomes" id="UP000823775">
    <property type="component" value="Unassembled WGS sequence"/>
</dbReference>
<proteinExistence type="predicted"/>
<reference evidence="2 3" key="1">
    <citation type="journal article" date="2021" name="BMC Genomics">
        <title>Datura genome reveals duplications of psychoactive alkaloid biosynthetic genes and high mutation rate following tissue culture.</title>
        <authorList>
            <person name="Rajewski A."/>
            <person name="Carter-House D."/>
            <person name="Stajich J."/>
            <person name="Litt A."/>
        </authorList>
    </citation>
    <scope>NUCLEOTIDE SEQUENCE [LARGE SCALE GENOMIC DNA]</scope>
    <source>
        <strain evidence="2">AR-01</strain>
    </source>
</reference>
<gene>
    <name evidence="2" type="ORF">HAX54_036638</name>
</gene>
<evidence type="ECO:0000256" key="1">
    <source>
        <dbReference type="SAM" id="MobiDB-lite"/>
    </source>
</evidence>
<comment type="caution">
    <text evidence="2">The sequence shown here is derived from an EMBL/GenBank/DDBJ whole genome shotgun (WGS) entry which is preliminary data.</text>
</comment>